<sequence length="151" mass="16920">MKRKSILLLTISGVLLVGSVTGLAYANAKNGDADALSKLNMERKLWTTSNSNGKEQDKAQYEDMLKLMRENGWEGMAKAMTDKDYAAMDQFMNNLTDEDYQKMIKMMRGNGYESMANMMESMDKDSMIQMHNAMGGAKSCHRTGSGMMENL</sequence>
<gene>
    <name evidence="2" type="ORF">AN619_29210</name>
</gene>
<evidence type="ECO:0000313" key="3">
    <source>
        <dbReference type="Proteomes" id="UP000070456"/>
    </source>
</evidence>
<feature type="signal peptide" evidence="1">
    <location>
        <begin position="1"/>
        <end position="26"/>
    </location>
</feature>
<keyword evidence="3" id="KW-1185">Reference proteome</keyword>
<dbReference type="EMBL" id="LOEE01000078">
    <property type="protein sequence ID" value="KXG73756.1"/>
    <property type="molecule type" value="Genomic_DNA"/>
</dbReference>
<dbReference type="STRING" id="520762.AN619_29210"/>
<dbReference type="Proteomes" id="UP000070456">
    <property type="component" value="Unassembled WGS sequence"/>
</dbReference>
<evidence type="ECO:0000256" key="1">
    <source>
        <dbReference type="SAM" id="SignalP"/>
    </source>
</evidence>
<evidence type="ECO:0008006" key="4">
    <source>
        <dbReference type="Google" id="ProtNLM"/>
    </source>
</evidence>
<accession>A0A140KZN1</accession>
<comment type="caution">
    <text evidence="2">The sequence shown here is derived from an EMBL/GenBank/DDBJ whole genome shotgun (WGS) entry which is preliminary data.</text>
</comment>
<name>A0A140KZN1_9FIRM</name>
<dbReference type="AlphaFoldDB" id="A0A140KZN1"/>
<organism evidence="2 3">
    <name type="scientific">Thermotalea metallivorans</name>
    <dbReference type="NCBI Taxonomy" id="520762"/>
    <lineage>
        <taxon>Bacteria</taxon>
        <taxon>Bacillati</taxon>
        <taxon>Bacillota</taxon>
        <taxon>Clostridia</taxon>
        <taxon>Peptostreptococcales</taxon>
        <taxon>Thermotaleaceae</taxon>
        <taxon>Thermotalea</taxon>
    </lineage>
</organism>
<reference evidence="2 3" key="1">
    <citation type="submission" date="2015-12" db="EMBL/GenBank/DDBJ databases">
        <title>Draft genome sequence of the thermoanaerobe Thermotalea metallivorans, an isolate from the runoff channel of the Great Artesian Basin, Australia.</title>
        <authorList>
            <person name="Patel B.K."/>
        </authorList>
    </citation>
    <scope>NUCLEOTIDE SEQUENCE [LARGE SCALE GENOMIC DNA]</scope>
    <source>
        <strain evidence="2 3">B2-1</strain>
    </source>
</reference>
<keyword evidence="1" id="KW-0732">Signal</keyword>
<feature type="chain" id="PRO_5007491458" description="DUF2680 domain-containing protein" evidence="1">
    <location>
        <begin position="27"/>
        <end position="151"/>
    </location>
</feature>
<dbReference type="RefSeq" id="WP_068558002.1">
    <property type="nucleotide sequence ID" value="NZ_LOEE01000078.1"/>
</dbReference>
<evidence type="ECO:0000313" key="2">
    <source>
        <dbReference type="EMBL" id="KXG73756.1"/>
    </source>
</evidence>
<proteinExistence type="predicted"/>
<protein>
    <recommendedName>
        <fullName evidence="4">DUF2680 domain-containing protein</fullName>
    </recommendedName>
</protein>